<keyword evidence="3" id="KW-1185">Reference proteome</keyword>
<organism evidence="2">
    <name type="scientific">Salvia splendens</name>
    <name type="common">Scarlet sage</name>
    <dbReference type="NCBI Taxonomy" id="180675"/>
    <lineage>
        <taxon>Eukaryota</taxon>
        <taxon>Viridiplantae</taxon>
        <taxon>Streptophyta</taxon>
        <taxon>Embryophyta</taxon>
        <taxon>Tracheophyta</taxon>
        <taxon>Spermatophyta</taxon>
        <taxon>Magnoliopsida</taxon>
        <taxon>eudicotyledons</taxon>
        <taxon>Gunneridae</taxon>
        <taxon>Pentapetalae</taxon>
        <taxon>asterids</taxon>
        <taxon>lamiids</taxon>
        <taxon>Lamiales</taxon>
        <taxon>Lamiaceae</taxon>
        <taxon>Nepetoideae</taxon>
        <taxon>Mentheae</taxon>
        <taxon>Salviinae</taxon>
        <taxon>Salvia</taxon>
        <taxon>Salvia subgen. Calosphace</taxon>
        <taxon>core Calosphace</taxon>
    </lineage>
</organism>
<sequence>MSYMNRVWMAASVAVVNGHSDQGQKLKSGLTSLNHGKKRFFSAADLRPFSGALNTDMEGPSAAGERKGQADDSLRQVMEPSEFNRAFRDAEVSRIGPDLGWNMGDVGRWRT</sequence>
<dbReference type="Proteomes" id="UP000298416">
    <property type="component" value="Unassembled WGS sequence"/>
</dbReference>
<dbReference type="AlphaFoldDB" id="A0A8X8XMQ4"/>
<dbReference type="InterPro" id="IPR022251">
    <property type="entry name" value="DUF3774_wound-induced"/>
</dbReference>
<evidence type="ECO:0000256" key="1">
    <source>
        <dbReference type="SAM" id="MobiDB-lite"/>
    </source>
</evidence>
<protein>
    <submittedName>
        <fullName evidence="2">Uncharacterized protein</fullName>
    </submittedName>
</protein>
<gene>
    <name evidence="2" type="ORF">SASPL_124357</name>
</gene>
<evidence type="ECO:0000313" key="2">
    <source>
        <dbReference type="EMBL" id="KAG6416916.1"/>
    </source>
</evidence>
<reference evidence="2" key="2">
    <citation type="submission" date="2020-08" db="EMBL/GenBank/DDBJ databases">
        <title>Plant Genome Project.</title>
        <authorList>
            <person name="Zhang R.-G."/>
        </authorList>
    </citation>
    <scope>NUCLEOTIDE SEQUENCE</scope>
    <source>
        <strain evidence="2">Huo1</strain>
        <tissue evidence="2">Leaf</tissue>
    </source>
</reference>
<dbReference type="Pfam" id="PF12609">
    <property type="entry name" value="DUF3774"/>
    <property type="match status" value="1"/>
</dbReference>
<evidence type="ECO:0000313" key="3">
    <source>
        <dbReference type="Proteomes" id="UP000298416"/>
    </source>
</evidence>
<feature type="region of interest" description="Disordered" evidence="1">
    <location>
        <begin position="51"/>
        <end position="74"/>
    </location>
</feature>
<proteinExistence type="predicted"/>
<name>A0A8X8XMQ4_SALSN</name>
<dbReference type="EMBL" id="PNBA02000008">
    <property type="protein sequence ID" value="KAG6416916.1"/>
    <property type="molecule type" value="Genomic_DNA"/>
</dbReference>
<comment type="caution">
    <text evidence="2">The sequence shown here is derived from an EMBL/GenBank/DDBJ whole genome shotgun (WGS) entry which is preliminary data.</text>
</comment>
<feature type="compositionally biased region" description="Basic and acidic residues" evidence="1">
    <location>
        <begin position="64"/>
        <end position="74"/>
    </location>
</feature>
<reference evidence="2" key="1">
    <citation type="submission" date="2018-01" db="EMBL/GenBank/DDBJ databases">
        <authorList>
            <person name="Mao J.F."/>
        </authorList>
    </citation>
    <scope>NUCLEOTIDE SEQUENCE</scope>
    <source>
        <strain evidence="2">Huo1</strain>
        <tissue evidence="2">Leaf</tissue>
    </source>
</reference>
<accession>A0A8X8XMQ4</accession>